<dbReference type="SMART" id="SM00460">
    <property type="entry name" value="TGc"/>
    <property type="match status" value="1"/>
</dbReference>
<feature type="domain" description="Transglutaminase-like" evidence="3">
    <location>
        <begin position="454"/>
        <end position="524"/>
    </location>
</feature>
<organism evidence="4 5">
    <name type="scientific">Halostagnicola kamekurae</name>
    <dbReference type="NCBI Taxonomy" id="619731"/>
    <lineage>
        <taxon>Archaea</taxon>
        <taxon>Methanobacteriati</taxon>
        <taxon>Methanobacteriota</taxon>
        <taxon>Stenosarchaea group</taxon>
        <taxon>Halobacteria</taxon>
        <taxon>Halobacteriales</taxon>
        <taxon>Natrialbaceae</taxon>
        <taxon>Halostagnicola</taxon>
    </lineage>
</organism>
<feature type="transmembrane region" description="Helical" evidence="2">
    <location>
        <begin position="129"/>
        <end position="148"/>
    </location>
</feature>
<evidence type="ECO:0000313" key="4">
    <source>
        <dbReference type="EMBL" id="SFS63954.1"/>
    </source>
</evidence>
<dbReference type="RefSeq" id="WP_092903811.1">
    <property type="nucleotide sequence ID" value="NZ_FOZS01000002.1"/>
</dbReference>
<feature type="transmembrane region" description="Helical" evidence="2">
    <location>
        <begin position="81"/>
        <end position="109"/>
    </location>
</feature>
<sequence length="764" mass="81296">MSSRSERRAASIDFDGAVGPRAFRVLALAGVGVLTASYVRVLHREVTSVVGGSQTLLALAVTSMVVATVLAFTIRPRTAAVAALVAAVGGFAYYLSAAGIELGVAIAAWDKLLSDALTLATGLSILRMVEAGTWAFGFVPGPVFLSWYLAMRERYVWSVVPGGFALLFLVLTGNAAIPITLLGTLGAIAAVAFGELARRGGSIAQADVLAIAFALMIALSLSVTVVPGGENGGSIFRDGGGPSTLEGAIDGSPSQSDIGGPVDLSPEVRFTATVDEPTYWRTGVYDRFTGDGWIRTGSMSPYDGRLESPPGEYETVVQEIDLETEMQTMPTAAQPLSVESDTVSAVEVSAHGQLHPTETLLEQDSYAVESAVVDPEPAALRTAGTDYPTEIRDSEYRQLPESTAAAFEAETASIVADADTPYEKASVIESHLRSSKGYSLDVEKPSGNVAEKFLLEMDEGYCVYFATVMTQMLRAEDVPARYVTGYGAGQQVDDDEWVVRGLDSHAWVEVYFPDHGWVAFDPTPPGDRQGANADAIQDARESGQSGIDTDQSEDVPIEDAESDDDPDSTEPDTGNESEQPNENASETNESEQPNESNGSQSLSTPDDAGGENTDTNAENGGGLLSSLSLETLAIGLSALVAVVAGAHRSGVGSYASQTAHLYWHGSRKTPAADAVRAYRRLEVLLERSYRPRRESESIREYLNALEETADLDPRVERVGETYELATYRGTVSRERADEAIDLVDELARERLPMVGDSGTTSAVH</sequence>
<feature type="transmembrane region" description="Helical" evidence="2">
    <location>
        <begin position="208"/>
        <end position="228"/>
    </location>
</feature>
<dbReference type="InterPro" id="IPR052901">
    <property type="entry name" value="Bact_TGase-like"/>
</dbReference>
<reference evidence="5" key="1">
    <citation type="submission" date="2016-10" db="EMBL/GenBank/DDBJ databases">
        <authorList>
            <person name="Varghese N."/>
            <person name="Submissions S."/>
        </authorList>
    </citation>
    <scope>NUCLEOTIDE SEQUENCE [LARGE SCALE GENOMIC DNA]</scope>
    <source>
        <strain evidence="5">DSM 22427</strain>
    </source>
</reference>
<keyword evidence="2" id="KW-0812">Transmembrane</keyword>
<gene>
    <name evidence="4" type="ORF">SAMN04488556_1787</name>
</gene>
<evidence type="ECO:0000313" key="5">
    <source>
        <dbReference type="Proteomes" id="UP000199199"/>
    </source>
</evidence>
<evidence type="ECO:0000256" key="2">
    <source>
        <dbReference type="SAM" id="Phobius"/>
    </source>
</evidence>
<dbReference type="InterPro" id="IPR038765">
    <property type="entry name" value="Papain-like_cys_pep_sf"/>
</dbReference>
<dbReference type="GO" id="GO:0008233">
    <property type="term" value="F:peptidase activity"/>
    <property type="evidence" value="ECO:0007669"/>
    <property type="project" value="UniProtKB-KW"/>
</dbReference>
<keyword evidence="4" id="KW-0378">Hydrolase</keyword>
<keyword evidence="5" id="KW-1185">Reference proteome</keyword>
<dbReference type="AlphaFoldDB" id="A0A1I6RH21"/>
<keyword evidence="2" id="KW-0472">Membrane</keyword>
<feature type="transmembrane region" description="Helical" evidence="2">
    <location>
        <begin position="177"/>
        <end position="196"/>
    </location>
</feature>
<keyword evidence="4" id="KW-0645">Protease</keyword>
<evidence type="ECO:0000259" key="3">
    <source>
        <dbReference type="SMART" id="SM00460"/>
    </source>
</evidence>
<feature type="compositionally biased region" description="Acidic residues" evidence="1">
    <location>
        <begin position="550"/>
        <end position="575"/>
    </location>
</feature>
<dbReference type="Gene3D" id="3.10.620.30">
    <property type="match status" value="1"/>
</dbReference>
<dbReference type="PANTHER" id="PTHR42736">
    <property type="entry name" value="PROTEIN-GLUTAMINE GAMMA-GLUTAMYLTRANSFERASE"/>
    <property type="match status" value="1"/>
</dbReference>
<dbReference type="EMBL" id="FOZS01000002">
    <property type="protein sequence ID" value="SFS63954.1"/>
    <property type="molecule type" value="Genomic_DNA"/>
</dbReference>
<feature type="transmembrane region" description="Helical" evidence="2">
    <location>
        <begin position="155"/>
        <end position="171"/>
    </location>
</feature>
<dbReference type="SUPFAM" id="SSF54001">
    <property type="entry name" value="Cysteine proteinases"/>
    <property type="match status" value="1"/>
</dbReference>
<dbReference type="InterPro" id="IPR025403">
    <property type="entry name" value="TgpA-like_C"/>
</dbReference>
<feature type="transmembrane region" description="Helical" evidence="2">
    <location>
        <begin position="21"/>
        <end position="43"/>
    </location>
</feature>
<proteinExistence type="predicted"/>
<feature type="compositionally biased region" description="Polar residues" evidence="1">
    <location>
        <begin position="576"/>
        <end position="604"/>
    </location>
</feature>
<keyword evidence="2" id="KW-1133">Transmembrane helix</keyword>
<evidence type="ECO:0000256" key="1">
    <source>
        <dbReference type="SAM" id="MobiDB-lite"/>
    </source>
</evidence>
<name>A0A1I6RH21_9EURY</name>
<dbReference type="Pfam" id="PF01841">
    <property type="entry name" value="Transglut_core"/>
    <property type="match status" value="1"/>
</dbReference>
<dbReference type="GO" id="GO:0006508">
    <property type="term" value="P:proteolysis"/>
    <property type="evidence" value="ECO:0007669"/>
    <property type="project" value="UniProtKB-KW"/>
</dbReference>
<protein>
    <submittedName>
        <fullName evidence="4">Transglutaminase-like enzyme, putative cysteine protease</fullName>
    </submittedName>
</protein>
<dbReference type="Pfam" id="PF13559">
    <property type="entry name" value="DUF4129"/>
    <property type="match status" value="1"/>
</dbReference>
<feature type="region of interest" description="Disordered" evidence="1">
    <location>
        <begin position="242"/>
        <end position="262"/>
    </location>
</feature>
<feature type="region of interest" description="Disordered" evidence="1">
    <location>
        <begin position="521"/>
        <end position="621"/>
    </location>
</feature>
<dbReference type="InterPro" id="IPR002931">
    <property type="entry name" value="Transglutaminase-like"/>
</dbReference>
<dbReference type="PANTHER" id="PTHR42736:SF1">
    <property type="entry name" value="PROTEIN-GLUTAMINE GAMMA-GLUTAMYLTRANSFERASE"/>
    <property type="match status" value="1"/>
</dbReference>
<accession>A0A1I6RH21</accession>
<dbReference type="OrthoDB" id="18481at2157"/>
<feature type="transmembrane region" description="Helical" evidence="2">
    <location>
        <begin position="55"/>
        <end position="74"/>
    </location>
</feature>
<dbReference type="Proteomes" id="UP000199199">
    <property type="component" value="Unassembled WGS sequence"/>
</dbReference>